<dbReference type="AlphaFoldDB" id="A0A7W7LIR5"/>
<dbReference type="GO" id="GO:0046677">
    <property type="term" value="P:response to antibiotic"/>
    <property type="evidence" value="ECO:0007669"/>
    <property type="project" value="UniProtKB-KW"/>
</dbReference>
<name>A0A7W7LIR5_STRNE</name>
<keyword evidence="2" id="KW-0813">Transport</keyword>
<proteinExistence type="inferred from homology"/>
<evidence type="ECO:0000256" key="2">
    <source>
        <dbReference type="ARBA" id="ARBA00022448"/>
    </source>
</evidence>
<dbReference type="EMBL" id="JACHJG010000030">
    <property type="protein sequence ID" value="MBB4890937.1"/>
    <property type="molecule type" value="Genomic_DNA"/>
</dbReference>
<organism evidence="12 13">
    <name type="scientific">Streptomyces netropsis</name>
    <name type="common">Streptoverticillium netropsis</name>
    <dbReference type="NCBI Taxonomy" id="55404"/>
    <lineage>
        <taxon>Bacteria</taxon>
        <taxon>Bacillati</taxon>
        <taxon>Actinomycetota</taxon>
        <taxon>Actinomycetes</taxon>
        <taxon>Kitasatosporales</taxon>
        <taxon>Streptomycetaceae</taxon>
        <taxon>Streptomyces</taxon>
    </lineage>
</organism>
<evidence type="ECO:0000313" key="13">
    <source>
        <dbReference type="Proteomes" id="UP000556436"/>
    </source>
</evidence>
<accession>A0A7W7LIR5</accession>
<dbReference type="PANTHER" id="PTHR42711">
    <property type="entry name" value="ABC TRANSPORTER ATP-BINDING PROTEIN"/>
    <property type="match status" value="1"/>
</dbReference>
<keyword evidence="3" id="KW-1003">Cell membrane</keyword>
<dbReference type="NCBIfam" id="TIGR01188">
    <property type="entry name" value="drrA"/>
    <property type="match status" value="1"/>
</dbReference>
<comment type="similarity">
    <text evidence="9">Belongs to the ABC transporter superfamily. Drug exporter-1 (DrugE1) (TC 3.A.1.105) family.</text>
</comment>
<feature type="region of interest" description="Disordered" evidence="10">
    <location>
        <begin position="315"/>
        <end position="335"/>
    </location>
</feature>
<dbReference type="InterPro" id="IPR027417">
    <property type="entry name" value="P-loop_NTPase"/>
</dbReference>
<evidence type="ECO:0000256" key="3">
    <source>
        <dbReference type="ARBA" id="ARBA00022475"/>
    </source>
</evidence>
<dbReference type="GO" id="GO:0043215">
    <property type="term" value="P:daunorubicin transport"/>
    <property type="evidence" value="ECO:0007669"/>
    <property type="project" value="InterPro"/>
</dbReference>
<dbReference type="Gene3D" id="3.40.50.300">
    <property type="entry name" value="P-loop containing nucleotide triphosphate hydrolases"/>
    <property type="match status" value="1"/>
</dbReference>
<dbReference type="GO" id="GO:0005524">
    <property type="term" value="F:ATP binding"/>
    <property type="evidence" value="ECO:0007669"/>
    <property type="project" value="UniProtKB-KW"/>
</dbReference>
<dbReference type="GO" id="GO:1900753">
    <property type="term" value="P:doxorubicin transport"/>
    <property type="evidence" value="ECO:0007669"/>
    <property type="project" value="InterPro"/>
</dbReference>
<dbReference type="GO" id="GO:0005886">
    <property type="term" value="C:plasma membrane"/>
    <property type="evidence" value="ECO:0007669"/>
    <property type="project" value="UniProtKB-SubCell"/>
</dbReference>
<evidence type="ECO:0000256" key="1">
    <source>
        <dbReference type="ARBA" id="ARBA00004413"/>
    </source>
</evidence>
<evidence type="ECO:0000259" key="11">
    <source>
        <dbReference type="PROSITE" id="PS50893"/>
    </source>
</evidence>
<evidence type="ECO:0000256" key="5">
    <source>
        <dbReference type="ARBA" id="ARBA00022840"/>
    </source>
</evidence>
<evidence type="ECO:0000256" key="8">
    <source>
        <dbReference type="ARBA" id="ARBA00023251"/>
    </source>
</evidence>
<keyword evidence="5 12" id="KW-0067">ATP-binding</keyword>
<dbReference type="InterPro" id="IPR003439">
    <property type="entry name" value="ABC_transporter-like_ATP-bd"/>
</dbReference>
<evidence type="ECO:0000256" key="9">
    <source>
        <dbReference type="ARBA" id="ARBA00049985"/>
    </source>
</evidence>
<comment type="subcellular location">
    <subcellularLocation>
        <location evidence="1">Cell membrane</location>
        <topology evidence="1">Peripheral membrane protein</topology>
        <orientation evidence="1">Cytoplasmic side</orientation>
    </subcellularLocation>
</comment>
<dbReference type="GO" id="GO:0016887">
    <property type="term" value="F:ATP hydrolysis activity"/>
    <property type="evidence" value="ECO:0007669"/>
    <property type="project" value="InterPro"/>
</dbReference>
<dbReference type="InterPro" id="IPR017871">
    <property type="entry name" value="ABC_transporter-like_CS"/>
</dbReference>
<dbReference type="SMART" id="SM00382">
    <property type="entry name" value="AAA"/>
    <property type="match status" value="1"/>
</dbReference>
<keyword evidence="13" id="KW-1185">Reference proteome</keyword>
<evidence type="ECO:0000256" key="6">
    <source>
        <dbReference type="ARBA" id="ARBA00022967"/>
    </source>
</evidence>
<keyword evidence="7" id="KW-0472">Membrane</keyword>
<evidence type="ECO:0000256" key="4">
    <source>
        <dbReference type="ARBA" id="ARBA00022741"/>
    </source>
</evidence>
<keyword evidence="6" id="KW-1278">Translocase</keyword>
<sequence length="335" mass="35652">METAISAEGLRKRYAEHDVLAGIDLTVATGEVLGLLGPNGAGKTTIVRILATLLPFDSGKVTIAGFDLSKDKREIRRRIGLTGQYAAVDAILTGRENLRLIGVLLGLGRRKAHIRADELLEQFDLTAAADRPAKSYSGGMRRRLDLAASLVTTPTVLFLDEPTTGLDVTSRMLLWRMVREQVANGVSVLLTTQYLEEADQLADRIVVLDKGGLIAEGTPEELKRKVGGERLEVSVATEAELPAVVRAVGSASAEAPSVDEKAKLVSIPLVGGMNTLASITAELKAAAVEPVDFAIRRSSMDDVFLALTGQTVSAEGDTAADRRTAERQTPQGEAA</sequence>
<dbReference type="RefSeq" id="WP_184740506.1">
    <property type="nucleotide sequence ID" value="NZ_BMRW01000032.1"/>
</dbReference>
<reference evidence="12 13" key="1">
    <citation type="submission" date="2020-08" db="EMBL/GenBank/DDBJ databases">
        <title>Genomic Encyclopedia of Type Strains, Phase III (KMG-III): the genomes of soil and plant-associated and newly described type strains.</title>
        <authorList>
            <person name="Whitman W."/>
        </authorList>
    </citation>
    <scope>NUCLEOTIDE SEQUENCE [LARGE SCALE GENOMIC DNA]</scope>
    <source>
        <strain evidence="12 13">CECT 3265</strain>
    </source>
</reference>
<dbReference type="PROSITE" id="PS00211">
    <property type="entry name" value="ABC_TRANSPORTER_1"/>
    <property type="match status" value="1"/>
</dbReference>
<dbReference type="InterPro" id="IPR003593">
    <property type="entry name" value="AAA+_ATPase"/>
</dbReference>
<comment type="caution">
    <text evidence="12">The sequence shown here is derived from an EMBL/GenBank/DDBJ whole genome shotgun (WGS) entry which is preliminary data.</text>
</comment>
<evidence type="ECO:0000256" key="7">
    <source>
        <dbReference type="ARBA" id="ARBA00023136"/>
    </source>
</evidence>
<dbReference type="InterPro" id="IPR005894">
    <property type="entry name" value="DrrA"/>
</dbReference>
<dbReference type="Proteomes" id="UP000556436">
    <property type="component" value="Unassembled WGS sequence"/>
</dbReference>
<dbReference type="Pfam" id="PF00005">
    <property type="entry name" value="ABC_tran"/>
    <property type="match status" value="1"/>
</dbReference>
<dbReference type="PROSITE" id="PS50893">
    <property type="entry name" value="ABC_TRANSPORTER_2"/>
    <property type="match status" value="1"/>
</dbReference>
<protein>
    <submittedName>
        <fullName evidence="12">ABC-2 type transport system ATP-binding protein</fullName>
    </submittedName>
</protein>
<dbReference type="InterPro" id="IPR050763">
    <property type="entry name" value="ABC_transporter_ATP-binding"/>
</dbReference>
<keyword evidence="4" id="KW-0547">Nucleotide-binding</keyword>
<evidence type="ECO:0000256" key="10">
    <source>
        <dbReference type="SAM" id="MobiDB-lite"/>
    </source>
</evidence>
<feature type="domain" description="ABC transporter" evidence="11">
    <location>
        <begin position="5"/>
        <end position="235"/>
    </location>
</feature>
<evidence type="ECO:0000313" key="12">
    <source>
        <dbReference type="EMBL" id="MBB4890937.1"/>
    </source>
</evidence>
<dbReference type="SUPFAM" id="SSF52540">
    <property type="entry name" value="P-loop containing nucleoside triphosphate hydrolases"/>
    <property type="match status" value="1"/>
</dbReference>
<keyword evidence="8" id="KW-0046">Antibiotic resistance</keyword>
<dbReference type="PANTHER" id="PTHR42711:SF19">
    <property type="entry name" value="DOXORUBICIN RESISTANCE ATP-BINDING PROTEIN DRRA"/>
    <property type="match status" value="1"/>
</dbReference>
<gene>
    <name evidence="12" type="ORF">FHS38_007030</name>
</gene>